<feature type="region of interest" description="Disordered" evidence="1">
    <location>
        <begin position="150"/>
        <end position="194"/>
    </location>
</feature>
<dbReference type="GeneID" id="20826016"/>
<reference evidence="3" key="1">
    <citation type="journal article" date="2011" name="Genetics">
        <title>Massive changes in genome architecture accompany the transition to self-fertility in the filamentous fungus Neurospora tetrasperma.</title>
        <authorList>
            <person name="Ellison C.E."/>
            <person name="Stajich J.E."/>
            <person name="Jacobson D.J."/>
            <person name="Natvig D.O."/>
            <person name="Lapidus A."/>
            <person name="Foster B."/>
            <person name="Aerts A."/>
            <person name="Riley R."/>
            <person name="Lindquist E.A."/>
            <person name="Grigoriev I.V."/>
            <person name="Taylor J.W."/>
        </authorList>
    </citation>
    <scope>NUCLEOTIDE SEQUENCE [LARGE SCALE GENOMIC DNA]</scope>
    <source>
        <strain evidence="3">FGSC 2508 / P0657</strain>
    </source>
</reference>
<evidence type="ECO:0000256" key="1">
    <source>
        <dbReference type="SAM" id="MobiDB-lite"/>
    </source>
</evidence>
<evidence type="ECO:0000313" key="2">
    <source>
        <dbReference type="EMBL" id="EGO58344.1"/>
    </source>
</evidence>
<gene>
    <name evidence="2" type="ORF">NEUTE1DRAFT_138072</name>
</gene>
<feature type="compositionally biased region" description="Acidic residues" evidence="1">
    <location>
        <begin position="178"/>
        <end position="194"/>
    </location>
</feature>
<dbReference type="EMBL" id="GL891304">
    <property type="protein sequence ID" value="EGO58344.1"/>
    <property type="molecule type" value="Genomic_DNA"/>
</dbReference>
<keyword evidence="3" id="KW-1185">Reference proteome</keyword>
<feature type="region of interest" description="Disordered" evidence="1">
    <location>
        <begin position="1"/>
        <end position="43"/>
    </location>
</feature>
<proteinExistence type="predicted"/>
<dbReference type="VEuPathDB" id="FungiDB:NEUTE1DRAFT_138072"/>
<feature type="compositionally biased region" description="Basic and acidic residues" evidence="1">
    <location>
        <begin position="150"/>
        <end position="174"/>
    </location>
</feature>
<dbReference type="AlphaFoldDB" id="F8ML19"/>
<name>F8ML19_NEUT8</name>
<sequence>MNNPQRGTLYECGHSLRPGSADNAAGPGGGPAQRRGRRFESPRPVLVKTQRHVADRLVDVGNVGVIEAIESLHDARGLPVRADGHGYEGLGAGVCPLHGLLYNRHQLLFIPRPRRSNLTPPKMCVIYHIYFSQCDHKDALFVPCADREPRTKDCPKGDPREVRHTQDGPCEDCHPPQGDEDPDAVVESEQEEKR</sequence>
<dbReference type="OrthoDB" id="10557132at2759"/>
<evidence type="ECO:0000313" key="3">
    <source>
        <dbReference type="Proteomes" id="UP000008065"/>
    </source>
</evidence>
<dbReference type="KEGG" id="nte:NEUTE1DRAFT138072"/>
<organism evidence="2 3">
    <name type="scientific">Neurospora tetrasperma (strain FGSC 2508 / ATCC MYA-4615 / P0657)</name>
    <dbReference type="NCBI Taxonomy" id="510951"/>
    <lineage>
        <taxon>Eukaryota</taxon>
        <taxon>Fungi</taxon>
        <taxon>Dikarya</taxon>
        <taxon>Ascomycota</taxon>
        <taxon>Pezizomycotina</taxon>
        <taxon>Sordariomycetes</taxon>
        <taxon>Sordariomycetidae</taxon>
        <taxon>Sordariales</taxon>
        <taxon>Sordariaceae</taxon>
        <taxon>Neurospora</taxon>
    </lineage>
</organism>
<protein>
    <submittedName>
        <fullName evidence="2">Uncharacterized protein</fullName>
    </submittedName>
</protein>
<dbReference type="Proteomes" id="UP000008065">
    <property type="component" value="Unassembled WGS sequence"/>
</dbReference>
<accession>F8ML19</accession>
<dbReference type="RefSeq" id="XP_009851391.1">
    <property type="nucleotide sequence ID" value="XM_009853089.1"/>
</dbReference>
<dbReference type="HOGENOM" id="CLU_1402820_0_0_1"/>